<keyword evidence="2" id="KW-1185">Reference proteome</keyword>
<dbReference type="Gene3D" id="1.10.10.10">
    <property type="entry name" value="Winged helix-like DNA-binding domain superfamily/Winged helix DNA-binding domain"/>
    <property type="match status" value="1"/>
</dbReference>
<dbReference type="EMBL" id="CP001807">
    <property type="protein sequence ID" value="ACY47331.1"/>
    <property type="molecule type" value="Genomic_DNA"/>
</dbReference>
<sequence>MKPLDRITINPEICLGQPTIRGTRITVSTILKLLASGKTVQEVLEAYPELEAEDIYQALAYAAWHVSEQVHPDLPEQA</sequence>
<proteinExistence type="predicted"/>
<dbReference type="OrthoDB" id="1494556at2"/>
<dbReference type="PANTHER" id="PTHR34849:SF3">
    <property type="entry name" value="SSR2962 PROTEIN"/>
    <property type="match status" value="1"/>
</dbReference>
<dbReference type="InterPro" id="IPR007367">
    <property type="entry name" value="DUF433"/>
</dbReference>
<dbReference type="Pfam" id="PF04255">
    <property type="entry name" value="DUF433"/>
    <property type="match status" value="1"/>
</dbReference>
<accession>D0MEA7</accession>
<protein>
    <recommendedName>
        <fullName evidence="3">DUF433 domain-containing protein</fullName>
    </recommendedName>
</protein>
<dbReference type="InterPro" id="IPR009057">
    <property type="entry name" value="Homeodomain-like_sf"/>
</dbReference>
<reference evidence="1 2" key="1">
    <citation type="journal article" date="2009" name="Stand. Genomic Sci.">
        <title>Complete genome sequence of Rhodothermus marinus type strain (R-10).</title>
        <authorList>
            <person name="Nolan M."/>
            <person name="Tindall B.J."/>
            <person name="Pomrenke H."/>
            <person name="Lapidus A."/>
            <person name="Copeland A."/>
            <person name="Glavina Del Rio T."/>
            <person name="Lucas S."/>
            <person name="Chen F."/>
            <person name="Tice H."/>
            <person name="Cheng J.F."/>
            <person name="Saunders E."/>
            <person name="Han C."/>
            <person name="Bruce D."/>
            <person name="Goodwin L."/>
            <person name="Chain P."/>
            <person name="Pitluck S."/>
            <person name="Ovchinikova G."/>
            <person name="Pati A."/>
            <person name="Ivanova N."/>
            <person name="Mavromatis K."/>
            <person name="Chen A."/>
            <person name="Palaniappan K."/>
            <person name="Land M."/>
            <person name="Hauser L."/>
            <person name="Chang Y.J."/>
            <person name="Jeffries C.D."/>
            <person name="Brettin T."/>
            <person name="Goker M."/>
            <person name="Bristow J."/>
            <person name="Eisen J.A."/>
            <person name="Markowitz V."/>
            <person name="Hugenholtz P."/>
            <person name="Kyrpides N.C."/>
            <person name="Klenk H.P."/>
            <person name="Detter J.C."/>
        </authorList>
    </citation>
    <scope>NUCLEOTIDE SEQUENCE [LARGE SCALE GENOMIC DNA]</scope>
    <source>
        <strain evidence="2">ATCC 43812 / DSM 4252 / R-10</strain>
    </source>
</reference>
<organism evidence="1 2">
    <name type="scientific">Rhodothermus marinus (strain ATCC 43812 / DSM 4252 / R-10)</name>
    <name type="common">Rhodothermus obamensis</name>
    <dbReference type="NCBI Taxonomy" id="518766"/>
    <lineage>
        <taxon>Bacteria</taxon>
        <taxon>Pseudomonadati</taxon>
        <taxon>Rhodothermota</taxon>
        <taxon>Rhodothermia</taxon>
        <taxon>Rhodothermales</taxon>
        <taxon>Rhodothermaceae</taxon>
        <taxon>Rhodothermus</taxon>
    </lineage>
</organism>
<dbReference type="PANTHER" id="PTHR34849">
    <property type="entry name" value="SSL5025 PROTEIN"/>
    <property type="match status" value="1"/>
</dbReference>
<evidence type="ECO:0000313" key="1">
    <source>
        <dbReference type="EMBL" id="ACY47331.1"/>
    </source>
</evidence>
<dbReference type="InterPro" id="IPR036388">
    <property type="entry name" value="WH-like_DNA-bd_sf"/>
</dbReference>
<evidence type="ECO:0008006" key="3">
    <source>
        <dbReference type="Google" id="ProtNLM"/>
    </source>
</evidence>
<dbReference type="STRING" id="518766.Rmar_0429"/>
<dbReference type="Proteomes" id="UP000002221">
    <property type="component" value="Chromosome"/>
</dbReference>
<dbReference type="eggNOG" id="COG2442">
    <property type="taxonomic scope" value="Bacteria"/>
</dbReference>
<dbReference type="AlphaFoldDB" id="D0MEA7"/>
<dbReference type="SUPFAM" id="SSF46689">
    <property type="entry name" value="Homeodomain-like"/>
    <property type="match status" value="1"/>
</dbReference>
<dbReference type="RefSeq" id="WP_012842943.1">
    <property type="nucleotide sequence ID" value="NC_013501.1"/>
</dbReference>
<gene>
    <name evidence="1" type="ordered locus">Rmar_0429</name>
</gene>
<evidence type="ECO:0000313" key="2">
    <source>
        <dbReference type="Proteomes" id="UP000002221"/>
    </source>
</evidence>
<name>D0MEA7_RHOM4</name>
<dbReference type="KEGG" id="rmr:Rmar_0429"/>
<dbReference type="HOGENOM" id="CLU_126005_2_0_10"/>